<accession>A0ABP8F3B7</accession>
<feature type="region of interest" description="Disordered" evidence="1">
    <location>
        <begin position="43"/>
        <end position="67"/>
    </location>
</feature>
<gene>
    <name evidence="2" type="ORF">GCM10023161_42080</name>
</gene>
<organism evidence="2 3">
    <name type="scientific">Mycobacterium paraffinicum</name>
    <dbReference type="NCBI Taxonomy" id="53378"/>
    <lineage>
        <taxon>Bacteria</taxon>
        <taxon>Bacillati</taxon>
        <taxon>Actinomycetota</taxon>
        <taxon>Actinomycetes</taxon>
        <taxon>Mycobacteriales</taxon>
        <taxon>Mycobacteriaceae</taxon>
        <taxon>Mycobacterium</taxon>
    </lineage>
</organism>
<proteinExistence type="predicted"/>
<reference evidence="3" key="1">
    <citation type="journal article" date="2019" name="Int. J. Syst. Evol. Microbiol.">
        <title>The Global Catalogue of Microorganisms (GCM) 10K type strain sequencing project: providing services to taxonomists for standard genome sequencing and annotation.</title>
        <authorList>
            <consortium name="The Broad Institute Genomics Platform"/>
            <consortium name="The Broad Institute Genome Sequencing Center for Infectious Disease"/>
            <person name="Wu L."/>
            <person name="Ma J."/>
        </authorList>
    </citation>
    <scope>NUCLEOTIDE SEQUENCE [LARGE SCALE GENOMIC DNA]</scope>
    <source>
        <strain evidence="3">JCM 17782</strain>
    </source>
</reference>
<evidence type="ECO:0000313" key="2">
    <source>
        <dbReference type="EMBL" id="GAA4293569.1"/>
    </source>
</evidence>
<evidence type="ECO:0000256" key="1">
    <source>
        <dbReference type="SAM" id="MobiDB-lite"/>
    </source>
</evidence>
<dbReference type="Proteomes" id="UP001501417">
    <property type="component" value="Unassembled WGS sequence"/>
</dbReference>
<dbReference type="EMBL" id="BAABGF010000044">
    <property type="protein sequence ID" value="GAA4293569.1"/>
    <property type="molecule type" value="Genomic_DNA"/>
</dbReference>
<name>A0ABP8F3B7_9MYCO</name>
<keyword evidence="3" id="KW-1185">Reference proteome</keyword>
<comment type="caution">
    <text evidence="2">The sequence shown here is derived from an EMBL/GenBank/DDBJ whole genome shotgun (WGS) entry which is preliminary data.</text>
</comment>
<sequence>MHGKGRPTEQELVRLAATARIKHRFSAECLAAAGLKNGPVLASPDVSRKTEQPPIVNSSSPDARVTDKCMRTSTSELPSAAAPCRIFAILNILVKR</sequence>
<protein>
    <submittedName>
        <fullName evidence="2">Uncharacterized protein</fullName>
    </submittedName>
</protein>
<evidence type="ECO:0000313" key="3">
    <source>
        <dbReference type="Proteomes" id="UP001501417"/>
    </source>
</evidence>